<gene>
    <name evidence="5" type="ORF">ACFQQA_19080</name>
</gene>
<reference evidence="6" key="1">
    <citation type="journal article" date="2019" name="Int. J. Syst. Evol. Microbiol.">
        <title>The Global Catalogue of Microorganisms (GCM) 10K type strain sequencing project: providing services to taxonomists for standard genome sequencing and annotation.</title>
        <authorList>
            <consortium name="The Broad Institute Genomics Platform"/>
            <consortium name="The Broad Institute Genome Sequencing Center for Infectious Disease"/>
            <person name="Wu L."/>
            <person name="Ma J."/>
        </authorList>
    </citation>
    <scope>NUCLEOTIDE SEQUENCE [LARGE SCALE GENOMIC DNA]</scope>
    <source>
        <strain evidence="6">CCUG 60559</strain>
    </source>
</reference>
<feature type="non-terminal residue" evidence="5">
    <location>
        <position position="177"/>
    </location>
</feature>
<keyword evidence="2" id="KW-0472">Membrane</keyword>
<evidence type="ECO:0000256" key="3">
    <source>
        <dbReference type="ARBA" id="ARBA00023237"/>
    </source>
</evidence>
<evidence type="ECO:0000313" key="5">
    <source>
        <dbReference type="EMBL" id="MFC7296812.1"/>
    </source>
</evidence>
<feature type="domain" description="TonB-dependent receptor-like beta-barrel" evidence="4">
    <location>
        <begin position="4"/>
        <end position="151"/>
    </location>
</feature>
<feature type="non-terminal residue" evidence="5">
    <location>
        <position position="1"/>
    </location>
</feature>
<proteinExistence type="predicted"/>
<dbReference type="Pfam" id="PF00593">
    <property type="entry name" value="TonB_dep_Rec_b-barrel"/>
    <property type="match status" value="1"/>
</dbReference>
<dbReference type="PANTHER" id="PTHR47234">
    <property type="match status" value="1"/>
</dbReference>
<dbReference type="PANTHER" id="PTHR47234:SF2">
    <property type="entry name" value="TONB-DEPENDENT RECEPTOR"/>
    <property type="match status" value="1"/>
</dbReference>
<evidence type="ECO:0000256" key="2">
    <source>
        <dbReference type="ARBA" id="ARBA00023136"/>
    </source>
</evidence>
<keyword evidence="5" id="KW-0675">Receptor</keyword>
<comment type="subcellular location">
    <subcellularLocation>
        <location evidence="1">Cell outer membrane</location>
    </subcellularLocation>
</comment>
<dbReference type="RefSeq" id="WP_188437873.1">
    <property type="nucleotide sequence ID" value="NZ_JBHTBD010000048.1"/>
</dbReference>
<dbReference type="InterPro" id="IPR036942">
    <property type="entry name" value="Beta-barrel_TonB_sf"/>
</dbReference>
<evidence type="ECO:0000259" key="4">
    <source>
        <dbReference type="Pfam" id="PF00593"/>
    </source>
</evidence>
<comment type="caution">
    <text evidence="5">The sequence shown here is derived from an EMBL/GenBank/DDBJ whole genome shotgun (WGS) entry which is preliminary data.</text>
</comment>
<keyword evidence="3" id="KW-0998">Cell outer membrane</keyword>
<keyword evidence="6" id="KW-1185">Reference proteome</keyword>
<protein>
    <submittedName>
        <fullName evidence="5">TonB-dependent receptor domain-containing protein</fullName>
    </submittedName>
</protein>
<dbReference type="InterPro" id="IPR000531">
    <property type="entry name" value="Beta-barrel_TonB"/>
</dbReference>
<name>A0ABW2J0F8_9GAMM</name>
<evidence type="ECO:0000313" key="6">
    <source>
        <dbReference type="Proteomes" id="UP001596506"/>
    </source>
</evidence>
<dbReference type="Proteomes" id="UP001596506">
    <property type="component" value="Unassembled WGS sequence"/>
</dbReference>
<organism evidence="5 6">
    <name type="scientific">Marinobacter aromaticivorans</name>
    <dbReference type="NCBI Taxonomy" id="1494078"/>
    <lineage>
        <taxon>Bacteria</taxon>
        <taxon>Pseudomonadati</taxon>
        <taxon>Pseudomonadota</taxon>
        <taxon>Gammaproteobacteria</taxon>
        <taxon>Pseudomonadales</taxon>
        <taxon>Marinobacteraceae</taxon>
        <taxon>Marinobacter</taxon>
    </lineage>
</organism>
<dbReference type="SUPFAM" id="SSF56935">
    <property type="entry name" value="Porins"/>
    <property type="match status" value="1"/>
</dbReference>
<evidence type="ECO:0000256" key="1">
    <source>
        <dbReference type="ARBA" id="ARBA00004442"/>
    </source>
</evidence>
<accession>A0ABW2J0F8</accession>
<sequence>FIPDLSLTVDYWNIDIKDAVNAFPAQVLLNGCVDGDSIDNPLCASVSRGNDGNIQSVSSQLINVASFEAAGFDFEMRYRLHLDEAFKTDGMLDFALTATYLDKLNFFAQEGQSQPDREAGELGDPKWIANLRATYRNDRLTVSLYERFFGSQVFDLSEPEEFHDPNRTGSEFYTDLQ</sequence>
<dbReference type="EMBL" id="JBHTBD010000048">
    <property type="protein sequence ID" value="MFC7296812.1"/>
    <property type="molecule type" value="Genomic_DNA"/>
</dbReference>
<dbReference type="Gene3D" id="2.40.170.20">
    <property type="entry name" value="TonB-dependent receptor, beta-barrel domain"/>
    <property type="match status" value="1"/>
</dbReference>